<evidence type="ECO:0000313" key="3">
    <source>
        <dbReference type="Proteomes" id="UP000741013"/>
    </source>
</evidence>
<dbReference type="EMBL" id="JAGGMS010000001">
    <property type="protein sequence ID" value="MBP2179259.1"/>
    <property type="molecule type" value="Genomic_DNA"/>
</dbReference>
<comment type="caution">
    <text evidence="2">The sequence shown here is derived from an EMBL/GenBank/DDBJ whole genome shotgun (WGS) entry which is preliminary data.</text>
</comment>
<dbReference type="Pfam" id="PF03235">
    <property type="entry name" value="GmrSD_N"/>
    <property type="match status" value="1"/>
</dbReference>
<organism evidence="2 3">
    <name type="scientific">Amycolatopsis magusensis</name>
    <dbReference type="NCBI Taxonomy" id="882444"/>
    <lineage>
        <taxon>Bacteria</taxon>
        <taxon>Bacillati</taxon>
        <taxon>Actinomycetota</taxon>
        <taxon>Actinomycetes</taxon>
        <taxon>Pseudonocardiales</taxon>
        <taxon>Pseudonocardiaceae</taxon>
        <taxon>Amycolatopsis</taxon>
    </lineage>
</organism>
<reference evidence="2 3" key="1">
    <citation type="submission" date="2021-03" db="EMBL/GenBank/DDBJ databases">
        <title>Sequencing the genomes of 1000 actinobacteria strains.</title>
        <authorList>
            <person name="Klenk H.-P."/>
        </authorList>
    </citation>
    <scope>NUCLEOTIDE SEQUENCE [LARGE SCALE GENOMIC DNA]</scope>
    <source>
        <strain evidence="2 3">DSM 45510</strain>
    </source>
</reference>
<gene>
    <name evidence="2" type="ORF">JOM49_000785</name>
</gene>
<evidence type="ECO:0000313" key="2">
    <source>
        <dbReference type="EMBL" id="MBP2179259.1"/>
    </source>
</evidence>
<protein>
    <recommendedName>
        <fullName evidence="1">GmrSD restriction endonucleases N-terminal domain-containing protein</fullName>
    </recommendedName>
</protein>
<dbReference type="Proteomes" id="UP000741013">
    <property type="component" value="Unassembled WGS sequence"/>
</dbReference>
<sequence>MIDFFSSLLRGYPVGMLLLSEQSAEAETLALGPVVVDAPAREHALWIIDGLQRVTALVGSLAPTTDGSDPRFEVGVDLDTRQVSEASETAPASWLPLRTLFNSGRRFDWVRENTGWLLDRHHEAIEELASTLADAPFPAHLIDPAGQGYNVEIFRRINTSSRSLTDQDLARASSPASDTAFDRAGFGRVSAQRLQAVRRTVQAVAAADGPSPQQVLFQVATTLRRDVHIPHLRLLPHDSMLLVLAAFVAKFGQPEERTAELFRRWVWRMAILEPAPPPDASLSRVSTATSPGDAVLGLLEAAPAAMGDWVPDLDHHAEWQASDRLNALGLWSAGPRHLDENHAPLSAAEIFDSGEPLHELMGVPGWPGALLHRPTDRRAFHLADQETLASHLIDATARELLLDNDYDGFGAHRAELLSQAVLATVDRNAEWGARDSFSARSLLGKAAHDA</sequence>
<name>A0ABS4PK94_9PSEU</name>
<evidence type="ECO:0000259" key="1">
    <source>
        <dbReference type="Pfam" id="PF03235"/>
    </source>
</evidence>
<accession>A0ABS4PK94</accession>
<keyword evidence="3" id="KW-1185">Reference proteome</keyword>
<feature type="domain" description="GmrSD restriction endonucleases N-terminal" evidence="1">
    <location>
        <begin position="3"/>
        <end position="172"/>
    </location>
</feature>
<proteinExistence type="predicted"/>
<dbReference type="InterPro" id="IPR004919">
    <property type="entry name" value="GmrSD_N"/>
</dbReference>